<dbReference type="EMBL" id="ML975154">
    <property type="protein sequence ID" value="KAF1813892.1"/>
    <property type="molecule type" value="Genomic_DNA"/>
</dbReference>
<protein>
    <submittedName>
        <fullName evidence="1 3">Uncharacterized protein</fullName>
    </submittedName>
</protein>
<sequence length="288" mass="31870">MATSGTLHLLISNCSRLEIEIQSTSASKTLPEAKQLETILHAVLETLQTIQQDMNDAELDSLRPLFSACTKLMPILDEKVKAMGRTSPLRWFSSRSGITTLVGELQGINTALLREKDSQCSSKGLAPSSHGPPPRYAEATSTYTNLQPGQGIASPASNFTAMPDWGSAVEEMDTRALIPEDHTRKTGGFRALGDLNRSKGVTFSYLSCYRYRGKNRFCAIWEEDGPETIPFLGHDRNGICGAIETLNDCIWRASTSYIDVQDNVRYASLFEKQPSVVLRDRKSEFVLE</sequence>
<evidence type="ECO:0000313" key="1">
    <source>
        <dbReference type="EMBL" id="KAF1813892.1"/>
    </source>
</evidence>
<accession>A0A6G1G7B0</accession>
<gene>
    <name evidence="1 3" type="ORF">P152DRAFT_296978</name>
</gene>
<name>A0A6G1G7B0_9PEZI</name>
<reference evidence="3" key="2">
    <citation type="submission" date="2020-04" db="EMBL/GenBank/DDBJ databases">
        <authorList>
            <consortium name="NCBI Genome Project"/>
        </authorList>
    </citation>
    <scope>NUCLEOTIDE SEQUENCE</scope>
    <source>
        <strain evidence="3">CBS 781.70</strain>
    </source>
</reference>
<dbReference type="Proteomes" id="UP000504638">
    <property type="component" value="Unplaced"/>
</dbReference>
<reference evidence="3" key="3">
    <citation type="submission" date="2025-04" db="UniProtKB">
        <authorList>
            <consortium name="RefSeq"/>
        </authorList>
    </citation>
    <scope>IDENTIFICATION</scope>
    <source>
        <strain evidence="3">CBS 781.70</strain>
    </source>
</reference>
<reference evidence="1 3" key="1">
    <citation type="submission" date="2020-01" db="EMBL/GenBank/DDBJ databases">
        <authorList>
            <consortium name="DOE Joint Genome Institute"/>
            <person name="Haridas S."/>
            <person name="Albert R."/>
            <person name="Binder M."/>
            <person name="Bloem J."/>
            <person name="Labutti K."/>
            <person name="Salamov A."/>
            <person name="Andreopoulos B."/>
            <person name="Baker S.E."/>
            <person name="Barry K."/>
            <person name="Bills G."/>
            <person name="Bluhm B.H."/>
            <person name="Cannon C."/>
            <person name="Castanera R."/>
            <person name="Culley D.E."/>
            <person name="Daum C."/>
            <person name="Ezra D."/>
            <person name="Gonzalez J.B."/>
            <person name="Henrissat B."/>
            <person name="Kuo A."/>
            <person name="Liang C."/>
            <person name="Lipzen A."/>
            <person name="Lutzoni F."/>
            <person name="Magnuson J."/>
            <person name="Mondo S."/>
            <person name="Nolan M."/>
            <person name="Ohm R."/>
            <person name="Pangilinan J."/>
            <person name="Park H.-J."/>
            <person name="Ramirez L."/>
            <person name="Alfaro M."/>
            <person name="Sun H."/>
            <person name="Tritt A."/>
            <person name="Yoshinaga Y."/>
            <person name="Zwiers L.-H."/>
            <person name="Turgeon B.G."/>
            <person name="Goodwin S.B."/>
            <person name="Spatafora J.W."/>
            <person name="Crous P.W."/>
            <person name="Grigoriev I.V."/>
        </authorList>
    </citation>
    <scope>NUCLEOTIDE SEQUENCE</scope>
    <source>
        <strain evidence="1 3">CBS 781.70</strain>
    </source>
</reference>
<evidence type="ECO:0000313" key="2">
    <source>
        <dbReference type="Proteomes" id="UP000504638"/>
    </source>
</evidence>
<dbReference type="RefSeq" id="XP_033535523.1">
    <property type="nucleotide sequence ID" value="XM_033675048.1"/>
</dbReference>
<dbReference type="GeneID" id="54415618"/>
<organism evidence="1">
    <name type="scientific">Eremomyces bilateralis CBS 781.70</name>
    <dbReference type="NCBI Taxonomy" id="1392243"/>
    <lineage>
        <taxon>Eukaryota</taxon>
        <taxon>Fungi</taxon>
        <taxon>Dikarya</taxon>
        <taxon>Ascomycota</taxon>
        <taxon>Pezizomycotina</taxon>
        <taxon>Dothideomycetes</taxon>
        <taxon>Dothideomycetes incertae sedis</taxon>
        <taxon>Eremomycetales</taxon>
        <taxon>Eremomycetaceae</taxon>
        <taxon>Eremomyces</taxon>
    </lineage>
</organism>
<proteinExistence type="predicted"/>
<keyword evidence="2" id="KW-1185">Reference proteome</keyword>
<evidence type="ECO:0000313" key="3">
    <source>
        <dbReference type="RefSeq" id="XP_033535523.1"/>
    </source>
</evidence>
<dbReference type="AlphaFoldDB" id="A0A6G1G7B0"/>